<name>E8LJ20_SUCHY</name>
<protein>
    <recommendedName>
        <fullName evidence="1">Cyclophilin-like domain-containing protein</fullName>
    </recommendedName>
</protein>
<dbReference type="eggNOG" id="COG4925">
    <property type="taxonomic scope" value="Bacteria"/>
</dbReference>
<dbReference type="Proteomes" id="UP000018458">
    <property type="component" value="Unassembled WGS sequence"/>
</dbReference>
<dbReference type="EMBL" id="AEVO01000033">
    <property type="protein sequence ID" value="EFY07485.1"/>
    <property type="molecule type" value="Genomic_DNA"/>
</dbReference>
<comment type="caution">
    <text evidence="2">The sequence shown here is derived from an EMBL/GenBank/DDBJ whole genome shotgun (WGS) entry which is preliminary data.</text>
</comment>
<evidence type="ECO:0000313" key="3">
    <source>
        <dbReference type="Proteomes" id="UP000018458"/>
    </source>
</evidence>
<evidence type="ECO:0000313" key="2">
    <source>
        <dbReference type="EMBL" id="EFY07485.1"/>
    </source>
</evidence>
<dbReference type="AlphaFoldDB" id="E8LJ20"/>
<reference evidence="2 3" key="1">
    <citation type="submission" date="2011-01" db="EMBL/GenBank/DDBJ databases">
        <authorList>
            <person name="Weinstock G."/>
            <person name="Sodergren E."/>
            <person name="Clifton S."/>
            <person name="Fulton L."/>
            <person name="Fulton B."/>
            <person name="Courtney L."/>
            <person name="Fronick C."/>
            <person name="Harrison M."/>
            <person name="Strong C."/>
            <person name="Farmer C."/>
            <person name="Delahaunty K."/>
            <person name="Markovic C."/>
            <person name="Hall O."/>
            <person name="Minx P."/>
            <person name="Tomlinson C."/>
            <person name="Mitreva M."/>
            <person name="Hou S."/>
            <person name="Chen J."/>
            <person name="Wollam A."/>
            <person name="Pepin K.H."/>
            <person name="Johnson M."/>
            <person name="Bhonagiri V."/>
            <person name="Zhang X."/>
            <person name="Suruliraj S."/>
            <person name="Warren W."/>
            <person name="Chinwalla A."/>
            <person name="Mardis E.R."/>
            <person name="Wilson R.K."/>
        </authorList>
    </citation>
    <scope>NUCLEOTIDE SEQUENCE [LARGE SCALE GENOMIC DNA]</scope>
    <source>
        <strain evidence="3">DSM 22608 / JCM 16073 / KCTC 15190 / YIT 12066</strain>
    </source>
</reference>
<evidence type="ECO:0000259" key="1">
    <source>
        <dbReference type="Pfam" id="PF18050"/>
    </source>
</evidence>
<dbReference type="InterPro" id="IPR041183">
    <property type="entry name" value="Cyclophilin-like"/>
</dbReference>
<organism evidence="2 3">
    <name type="scientific">Succinatimonas hippei (strain DSM 22608 / JCM 16073 / KCTC 15190 / YIT 12066)</name>
    <dbReference type="NCBI Taxonomy" id="762983"/>
    <lineage>
        <taxon>Bacteria</taxon>
        <taxon>Pseudomonadati</taxon>
        <taxon>Pseudomonadota</taxon>
        <taxon>Gammaproteobacteria</taxon>
        <taxon>Aeromonadales</taxon>
        <taxon>Succinivibrionaceae</taxon>
        <taxon>Succinatimonas</taxon>
    </lineage>
</organism>
<dbReference type="SUPFAM" id="SSF50891">
    <property type="entry name" value="Cyclophilin-like"/>
    <property type="match status" value="1"/>
</dbReference>
<dbReference type="InterPro" id="IPR029000">
    <property type="entry name" value="Cyclophilin-like_dom_sf"/>
</dbReference>
<sequence length="131" mass="14344">MIFACGTWGSIAMAQDVIMTINDTKYVVTVDENTAAGKLFLEVLPLSLNFENFGSNERIAYLPHKLDMNSYEEPISVKRGGMTYYVPWGNLAVFRKSFSCSADLAPLGAMSEEAISALEKSGSADVSFKLK</sequence>
<dbReference type="Gene3D" id="2.40.100.20">
    <property type="match status" value="1"/>
</dbReference>
<gene>
    <name evidence="2" type="ORF">HMPREF9444_00693</name>
</gene>
<dbReference type="STRING" id="762983.HMPREF9444_00693"/>
<accession>E8LJ20</accession>
<keyword evidence="3" id="KW-1185">Reference proteome</keyword>
<dbReference type="HOGENOM" id="CLU_099043_1_1_6"/>
<proteinExistence type="predicted"/>
<feature type="domain" description="Cyclophilin-like" evidence="1">
    <location>
        <begin position="19"/>
        <end position="128"/>
    </location>
</feature>
<dbReference type="Pfam" id="PF18050">
    <property type="entry name" value="Cyclophil_like2"/>
    <property type="match status" value="1"/>
</dbReference>